<dbReference type="SUPFAM" id="SSF53474">
    <property type="entry name" value="alpha/beta-Hydrolases"/>
    <property type="match status" value="1"/>
</dbReference>
<dbReference type="PANTHER" id="PTHR43798:SF33">
    <property type="entry name" value="HYDROLASE, PUTATIVE (AFU_ORTHOLOGUE AFUA_2G14860)-RELATED"/>
    <property type="match status" value="1"/>
</dbReference>
<name>A0ABZ2K9T1_9BACT</name>
<dbReference type="GO" id="GO:0016787">
    <property type="term" value="F:hydrolase activity"/>
    <property type="evidence" value="ECO:0007669"/>
    <property type="project" value="UniProtKB-KW"/>
</dbReference>
<dbReference type="RefSeq" id="WP_394846054.1">
    <property type="nucleotide sequence ID" value="NZ_CP089982.1"/>
</dbReference>
<gene>
    <name evidence="2" type="ORF">LZC95_01155</name>
</gene>
<feature type="domain" description="AB hydrolase-1" evidence="1">
    <location>
        <begin position="30"/>
        <end position="262"/>
    </location>
</feature>
<accession>A0ABZ2K9T1</accession>
<proteinExistence type="predicted"/>
<reference evidence="2 3" key="1">
    <citation type="submission" date="2021-12" db="EMBL/GenBank/DDBJ databases">
        <title>Discovery of the Pendulisporaceae a myxobacterial family with distinct sporulation behavior and unique specialized metabolism.</title>
        <authorList>
            <person name="Garcia R."/>
            <person name="Popoff A."/>
            <person name="Bader C.D."/>
            <person name="Loehr J."/>
            <person name="Walesch S."/>
            <person name="Walt C."/>
            <person name="Boldt J."/>
            <person name="Bunk B."/>
            <person name="Haeckl F.J.F.P.J."/>
            <person name="Gunesch A.P."/>
            <person name="Birkelbach J."/>
            <person name="Nuebel U."/>
            <person name="Pietschmann T."/>
            <person name="Bach T."/>
            <person name="Mueller R."/>
        </authorList>
    </citation>
    <scope>NUCLEOTIDE SEQUENCE [LARGE SCALE GENOMIC DNA]</scope>
    <source>
        <strain evidence="2 3">MSr12523</strain>
    </source>
</reference>
<organism evidence="2 3">
    <name type="scientific">Pendulispora brunnea</name>
    <dbReference type="NCBI Taxonomy" id="2905690"/>
    <lineage>
        <taxon>Bacteria</taxon>
        <taxon>Pseudomonadati</taxon>
        <taxon>Myxococcota</taxon>
        <taxon>Myxococcia</taxon>
        <taxon>Myxococcales</taxon>
        <taxon>Sorangiineae</taxon>
        <taxon>Pendulisporaceae</taxon>
        <taxon>Pendulispora</taxon>
    </lineage>
</organism>
<dbReference type="PANTHER" id="PTHR43798">
    <property type="entry name" value="MONOACYLGLYCEROL LIPASE"/>
    <property type="match status" value="1"/>
</dbReference>
<evidence type="ECO:0000259" key="1">
    <source>
        <dbReference type="Pfam" id="PF12697"/>
    </source>
</evidence>
<dbReference type="Gene3D" id="3.40.50.1820">
    <property type="entry name" value="alpha/beta hydrolase"/>
    <property type="match status" value="1"/>
</dbReference>
<dbReference type="EMBL" id="CP089982">
    <property type="protein sequence ID" value="WXA95447.1"/>
    <property type="molecule type" value="Genomic_DNA"/>
</dbReference>
<sequence length="265" mass="28209">MNTNRIVERVLEAADGTPLVQRIQGHGPAVVIVHGVLADACQWDEVAGALAQRGRRVVVPHRRGRAPSGPLGPDYDLRTEVHDLRCILDEVGPGACLVGHSYGGVIALHAAMQREDLGRLVVYEPLLDPRSFGGPPLAKAQALAARGDLEGAMLVLVTEISPTPPELLPAYRASGLWQSQLRFVRAAIAEIAATERALPRSPDWSSLRVPPRVLLGALNEGHEPFGPSAVALAESIPGARLVRLEGQRHLAHVDAPARLASAILA</sequence>
<evidence type="ECO:0000313" key="3">
    <source>
        <dbReference type="Proteomes" id="UP001379533"/>
    </source>
</evidence>
<keyword evidence="2" id="KW-0378">Hydrolase</keyword>
<dbReference type="InterPro" id="IPR050266">
    <property type="entry name" value="AB_hydrolase_sf"/>
</dbReference>
<dbReference type="Pfam" id="PF12697">
    <property type="entry name" value="Abhydrolase_6"/>
    <property type="match status" value="1"/>
</dbReference>
<dbReference type="InterPro" id="IPR029058">
    <property type="entry name" value="AB_hydrolase_fold"/>
</dbReference>
<dbReference type="Proteomes" id="UP001379533">
    <property type="component" value="Chromosome"/>
</dbReference>
<protein>
    <submittedName>
        <fullName evidence="2">Alpha/beta hydrolase</fullName>
    </submittedName>
</protein>
<evidence type="ECO:0000313" key="2">
    <source>
        <dbReference type="EMBL" id="WXA95447.1"/>
    </source>
</evidence>
<keyword evidence="3" id="KW-1185">Reference proteome</keyword>
<dbReference type="InterPro" id="IPR000073">
    <property type="entry name" value="AB_hydrolase_1"/>
</dbReference>